<dbReference type="SUPFAM" id="SSF54534">
    <property type="entry name" value="FKBP-like"/>
    <property type="match status" value="1"/>
</dbReference>
<reference evidence="1 2" key="1">
    <citation type="submission" date="2019-07" db="EMBL/GenBank/DDBJ databases">
        <title>De Novo Assembly of kiwifruit Actinidia rufa.</title>
        <authorList>
            <person name="Sugita-Konishi S."/>
            <person name="Sato K."/>
            <person name="Mori E."/>
            <person name="Abe Y."/>
            <person name="Kisaki G."/>
            <person name="Hamano K."/>
            <person name="Suezawa K."/>
            <person name="Otani M."/>
            <person name="Fukuda T."/>
            <person name="Manabe T."/>
            <person name="Gomi K."/>
            <person name="Tabuchi M."/>
            <person name="Akimitsu K."/>
            <person name="Kataoka I."/>
        </authorList>
    </citation>
    <scope>NUCLEOTIDE SEQUENCE [LARGE SCALE GENOMIC DNA]</scope>
    <source>
        <strain evidence="2">cv. Fuchu</strain>
    </source>
</reference>
<dbReference type="Gene3D" id="3.10.50.40">
    <property type="match status" value="1"/>
</dbReference>
<keyword evidence="1" id="KW-0378">Hydrolase</keyword>
<dbReference type="PANTHER" id="PTHR46366">
    <property type="entry name" value="PRO-APOPTOTIC SERINE PROTEASE NMA111"/>
    <property type="match status" value="1"/>
</dbReference>
<dbReference type="GO" id="GO:0003755">
    <property type="term" value="F:peptidyl-prolyl cis-trans isomerase activity"/>
    <property type="evidence" value="ECO:0007669"/>
    <property type="project" value="InterPro"/>
</dbReference>
<keyword evidence="1" id="KW-0645">Protease</keyword>
<organism evidence="1 2">
    <name type="scientific">Actinidia rufa</name>
    <dbReference type="NCBI Taxonomy" id="165716"/>
    <lineage>
        <taxon>Eukaryota</taxon>
        <taxon>Viridiplantae</taxon>
        <taxon>Streptophyta</taxon>
        <taxon>Embryophyta</taxon>
        <taxon>Tracheophyta</taxon>
        <taxon>Spermatophyta</taxon>
        <taxon>Magnoliopsida</taxon>
        <taxon>eudicotyledons</taxon>
        <taxon>Gunneridae</taxon>
        <taxon>Pentapetalae</taxon>
        <taxon>asterids</taxon>
        <taxon>Ericales</taxon>
        <taxon>Actinidiaceae</taxon>
        <taxon>Actinidia</taxon>
    </lineage>
</organism>
<comment type="caution">
    <text evidence="1">The sequence shown here is derived from an EMBL/GenBank/DDBJ whole genome shotgun (WGS) entry which is preliminary data.</text>
</comment>
<keyword evidence="2" id="KW-1185">Reference proteome</keyword>
<dbReference type="Proteomes" id="UP000585474">
    <property type="component" value="Unassembled WGS sequence"/>
</dbReference>
<evidence type="ECO:0000313" key="1">
    <source>
        <dbReference type="EMBL" id="GFY83697.1"/>
    </source>
</evidence>
<accession>A0A7J0EDG8</accession>
<dbReference type="InterPro" id="IPR046357">
    <property type="entry name" value="PPIase_dom_sf"/>
</dbReference>
<dbReference type="PANTHER" id="PTHR46366:SF1">
    <property type="entry name" value="PDZ DOMAIN-CONTAINING PROTEIN C1685.05"/>
    <property type="match status" value="1"/>
</dbReference>
<dbReference type="GO" id="GO:0008233">
    <property type="term" value="F:peptidase activity"/>
    <property type="evidence" value="ECO:0007669"/>
    <property type="project" value="UniProtKB-KW"/>
</dbReference>
<gene>
    <name evidence="1" type="ORF">Acr_03g0004710</name>
</gene>
<evidence type="ECO:0000313" key="2">
    <source>
        <dbReference type="Proteomes" id="UP000585474"/>
    </source>
</evidence>
<dbReference type="AlphaFoldDB" id="A0A7J0EDG8"/>
<dbReference type="OrthoDB" id="4217619at2759"/>
<dbReference type="GO" id="GO:0006508">
    <property type="term" value="P:proteolysis"/>
    <property type="evidence" value="ECO:0007669"/>
    <property type="project" value="UniProtKB-KW"/>
</dbReference>
<protein>
    <submittedName>
        <fullName evidence="1">DegP protease 7</fullName>
    </submittedName>
</protein>
<proteinExistence type="predicted"/>
<dbReference type="EMBL" id="BJWL01000003">
    <property type="protein sequence ID" value="GFY83697.1"/>
    <property type="molecule type" value="Genomic_DNA"/>
</dbReference>
<name>A0A7J0EDG8_9ERIC</name>
<sequence length="224" mass="23705">MTLLCQWLGGWEPTLCRGDAVYLVGLSRSLQATSRKSVVTNPHAALNIGSANGPRYRATNVEVIELDTDFGISFSGVLTDEHGRGPGNLGKLFIAGNVGYVVVSLEKGICGDDFSVSIIIDHDNQILAFVGLLSNSSQFLESLAEEVAMAVEEDAEQEFAPQKKKSASADDKKKLAPGGLLKAVMRSGAGDSTPSDGDQVIFHCTIRTLDGIVVESTRSEFGGG</sequence>